<dbReference type="GO" id="GO:0000145">
    <property type="term" value="C:exocyst"/>
    <property type="evidence" value="ECO:0007669"/>
    <property type="project" value="UniProtKB-UniRule"/>
</dbReference>
<keyword evidence="8" id="KW-1185">Reference proteome</keyword>
<comment type="similarity">
    <text evidence="1 4">Belongs to the SEC5 family.</text>
</comment>
<dbReference type="AlphaFoldDB" id="R7TCH1"/>
<evidence type="ECO:0000259" key="5">
    <source>
        <dbReference type="Pfam" id="PF15469"/>
    </source>
</evidence>
<protein>
    <recommendedName>
        <fullName evidence="4">Exocyst complex component 2</fullName>
    </recommendedName>
</protein>
<dbReference type="EMBL" id="AMQN01031188">
    <property type="status" value="NOT_ANNOTATED_CDS"/>
    <property type="molecule type" value="Genomic_DNA"/>
</dbReference>
<dbReference type="GO" id="GO:0006893">
    <property type="term" value="P:Golgi to plasma membrane transport"/>
    <property type="evidence" value="ECO:0007669"/>
    <property type="project" value="UniProtKB-UniRule"/>
</dbReference>
<comment type="subunit">
    <text evidence="4">Component of the exocyst complex.</text>
</comment>
<evidence type="ECO:0000256" key="1">
    <source>
        <dbReference type="ARBA" id="ARBA00010578"/>
    </source>
</evidence>
<evidence type="ECO:0000256" key="4">
    <source>
        <dbReference type="RuleBase" id="RU365069"/>
    </source>
</evidence>
<proteinExistence type="inferred from homology"/>
<reference evidence="7" key="3">
    <citation type="submission" date="2015-06" db="UniProtKB">
        <authorList>
            <consortium name="EnsemblMetazoa"/>
        </authorList>
    </citation>
    <scope>IDENTIFICATION</scope>
</reference>
<evidence type="ECO:0000313" key="8">
    <source>
        <dbReference type="Proteomes" id="UP000014760"/>
    </source>
</evidence>
<dbReference type="EMBL" id="AMQN01031187">
    <property type="status" value="NOT_ANNOTATED_CDS"/>
    <property type="molecule type" value="Genomic_DNA"/>
</dbReference>
<feature type="domain" description="Exocyst complex component EXOC2/Sec5 N-terminal" evidence="5">
    <location>
        <begin position="30"/>
        <end position="179"/>
    </location>
</feature>
<evidence type="ECO:0000256" key="2">
    <source>
        <dbReference type="ARBA" id="ARBA00022448"/>
    </source>
</evidence>
<accession>R7TCH1</accession>
<dbReference type="Proteomes" id="UP000014760">
    <property type="component" value="Unassembled WGS sequence"/>
</dbReference>
<evidence type="ECO:0000313" key="6">
    <source>
        <dbReference type="EMBL" id="ELT91409.1"/>
    </source>
</evidence>
<dbReference type="InterPro" id="IPR029175">
    <property type="entry name" value="EXOC2/Sec5"/>
</dbReference>
<reference evidence="6 8" key="2">
    <citation type="journal article" date="2013" name="Nature">
        <title>Insights into bilaterian evolution from three spiralian genomes.</title>
        <authorList>
            <person name="Simakov O."/>
            <person name="Marletaz F."/>
            <person name="Cho S.J."/>
            <person name="Edsinger-Gonzales E."/>
            <person name="Havlak P."/>
            <person name="Hellsten U."/>
            <person name="Kuo D.H."/>
            <person name="Larsson T."/>
            <person name="Lv J."/>
            <person name="Arendt D."/>
            <person name="Savage R."/>
            <person name="Osoegawa K."/>
            <person name="de Jong P."/>
            <person name="Grimwood J."/>
            <person name="Chapman J.A."/>
            <person name="Shapiro H."/>
            <person name="Aerts A."/>
            <person name="Otillar R.P."/>
            <person name="Terry A.Y."/>
            <person name="Boore J.L."/>
            <person name="Grigoriev I.V."/>
            <person name="Lindberg D.R."/>
            <person name="Seaver E.C."/>
            <person name="Weisblat D.A."/>
            <person name="Putnam N.H."/>
            <person name="Rokhsar D.S."/>
        </authorList>
    </citation>
    <scope>NUCLEOTIDE SEQUENCE</scope>
    <source>
        <strain evidence="6 8">I ESC-2004</strain>
    </source>
</reference>
<dbReference type="STRING" id="283909.R7TCH1"/>
<dbReference type="EMBL" id="KB310520">
    <property type="protein sequence ID" value="ELT91409.1"/>
    <property type="molecule type" value="Genomic_DNA"/>
</dbReference>
<evidence type="ECO:0000313" key="7">
    <source>
        <dbReference type="EnsemblMetazoa" id="CapteP186875"/>
    </source>
</evidence>
<organism evidence="6">
    <name type="scientific">Capitella teleta</name>
    <name type="common">Polychaete worm</name>
    <dbReference type="NCBI Taxonomy" id="283909"/>
    <lineage>
        <taxon>Eukaryota</taxon>
        <taxon>Metazoa</taxon>
        <taxon>Spiralia</taxon>
        <taxon>Lophotrochozoa</taxon>
        <taxon>Annelida</taxon>
        <taxon>Polychaeta</taxon>
        <taxon>Sedentaria</taxon>
        <taxon>Scolecida</taxon>
        <taxon>Capitellidae</taxon>
        <taxon>Capitella</taxon>
    </lineage>
</organism>
<sequence length="180" mass="20201">MGVSCVQRKSFVREDCSLEVCSLFAGSRAPIRILFLENLTRLFCENLPDLWRLGTAYLSGKIAKGVKKTTRVDGSKHTQFKQMVQDVVQYYCNAVRSAFLPDSLENLPAEIRLAAGQWGSADPKKDSPVSWLPICVRHIRACMQSISLLELSSDSVALLQDLSFDLRWNCMSTLLKQAIE</sequence>
<dbReference type="GO" id="GO:0015031">
    <property type="term" value="P:protein transport"/>
    <property type="evidence" value="ECO:0007669"/>
    <property type="project" value="UniProtKB-KW"/>
</dbReference>
<evidence type="ECO:0000256" key="3">
    <source>
        <dbReference type="ARBA" id="ARBA00022483"/>
    </source>
</evidence>
<name>R7TCH1_CAPTE</name>
<gene>
    <name evidence="6" type="ORF">CAPTEDRAFT_186875</name>
</gene>
<dbReference type="PANTHER" id="PTHR13043:SF1">
    <property type="entry name" value="EXOCYST COMPLEX COMPONENT 2"/>
    <property type="match status" value="1"/>
</dbReference>
<feature type="non-terminal residue" evidence="6">
    <location>
        <position position="180"/>
    </location>
</feature>
<keyword evidence="2 4" id="KW-0813">Transport</keyword>
<dbReference type="Pfam" id="PF15469">
    <property type="entry name" value="Sec5"/>
    <property type="match status" value="1"/>
</dbReference>
<dbReference type="EnsemblMetazoa" id="CapteT186875">
    <property type="protein sequence ID" value="CapteP186875"/>
    <property type="gene ID" value="CapteG186875"/>
</dbReference>
<keyword evidence="4" id="KW-0653">Protein transport</keyword>
<reference evidence="8" key="1">
    <citation type="submission" date="2012-12" db="EMBL/GenBank/DDBJ databases">
        <authorList>
            <person name="Hellsten U."/>
            <person name="Grimwood J."/>
            <person name="Chapman J.A."/>
            <person name="Shapiro H."/>
            <person name="Aerts A."/>
            <person name="Otillar R.P."/>
            <person name="Terry A.Y."/>
            <person name="Boore J.L."/>
            <person name="Simakov O."/>
            <person name="Marletaz F."/>
            <person name="Cho S.-J."/>
            <person name="Edsinger-Gonzales E."/>
            <person name="Havlak P."/>
            <person name="Kuo D.-H."/>
            <person name="Larsson T."/>
            <person name="Lv J."/>
            <person name="Arendt D."/>
            <person name="Savage R."/>
            <person name="Osoegawa K."/>
            <person name="de Jong P."/>
            <person name="Lindberg D.R."/>
            <person name="Seaver E.C."/>
            <person name="Weisblat D.A."/>
            <person name="Putnam N.H."/>
            <person name="Grigoriev I.V."/>
            <person name="Rokhsar D.S."/>
        </authorList>
    </citation>
    <scope>NUCLEOTIDE SEQUENCE</scope>
    <source>
        <strain evidence="8">I ESC-2004</strain>
    </source>
</reference>
<dbReference type="InterPro" id="IPR039481">
    <property type="entry name" value="EXOC2/Sec5_N_dom"/>
</dbReference>
<keyword evidence="3 4" id="KW-0268">Exocytosis</keyword>
<comment type="function">
    <text evidence="4">Component of the exocyst complex involved in the docking of exocytic vesicles with fusion sites on the plasma membrane.</text>
</comment>
<dbReference type="HOGENOM" id="CLU_1499935_0_0_1"/>
<dbReference type="GO" id="GO:0006887">
    <property type="term" value="P:exocytosis"/>
    <property type="evidence" value="ECO:0007669"/>
    <property type="project" value="UniProtKB-KW"/>
</dbReference>
<dbReference type="OrthoDB" id="26242at2759"/>
<dbReference type="PANTHER" id="PTHR13043">
    <property type="entry name" value="EXOCYST COMPLEX COMPONENT SEC5"/>
    <property type="match status" value="1"/>
</dbReference>